<dbReference type="Pfam" id="PF17039">
    <property type="entry name" value="Glyco_tran_10_N"/>
    <property type="match status" value="1"/>
</dbReference>
<dbReference type="InterPro" id="IPR038577">
    <property type="entry name" value="GT10-like_C_sf"/>
</dbReference>
<evidence type="ECO:0000256" key="12">
    <source>
        <dbReference type="RuleBase" id="RU003832"/>
    </source>
</evidence>
<dbReference type="GO" id="GO:0000139">
    <property type="term" value="C:Golgi membrane"/>
    <property type="evidence" value="ECO:0007669"/>
    <property type="project" value="UniProtKB-SubCell"/>
</dbReference>
<comment type="subcellular location">
    <subcellularLocation>
        <location evidence="1">Golgi apparatus membrane</location>
        <topology evidence="1">Single-pass type II membrane protein</topology>
    </subcellularLocation>
    <subcellularLocation>
        <location evidence="12">Golgi apparatus</location>
        <location evidence="12">Golgi stack membrane</location>
        <topology evidence="12">Single-pass type II membrane protein</topology>
    </subcellularLocation>
</comment>
<sequence>MVSVHDISGRTSIVENKTLQDKENKMILWYVKPGWITESTLNQTLKTCPYSNCYTSKDRQKIHQASAIMFEIRKGGGLSSSPPIPMNQRNPDQAWVFFIAEPPLFNADPSEPYFQPNWSFAMNWSMTFMRDADIFFPYGTLERRTEVPNRNYSAIFDQKTKAAAWFVRNCITPNKREKYVDELQRAGVEVDIYGACSKKGLRLPRFSTDAAKKTLSQYKFYLSFENSNCEDYVTEKLFSNYNYDVIQVVMGGADYKRLLPNNSYIDTADFKNATKMAAYLNALGNDKDRYIEMLRNKQQFVWNGHNTFDEASYSKSFCTLCEKLNNLDSNRRVYRSMNDHYRINRCPHFTKAEPYYH</sequence>
<evidence type="ECO:0000256" key="8">
    <source>
        <dbReference type="ARBA" id="ARBA00022989"/>
    </source>
</evidence>
<keyword evidence="9 12" id="KW-0333">Golgi apparatus</keyword>
<keyword evidence="11" id="KW-0325">Glycoprotein</keyword>
<evidence type="ECO:0000256" key="9">
    <source>
        <dbReference type="ARBA" id="ARBA00023034"/>
    </source>
</evidence>
<keyword evidence="16" id="KW-1185">Reference proteome</keyword>
<accession>A0A9D4S694</accession>
<reference evidence="15" key="2">
    <citation type="submission" date="2020-11" db="EMBL/GenBank/DDBJ databases">
        <authorList>
            <person name="McCartney M.A."/>
            <person name="Auch B."/>
            <person name="Kono T."/>
            <person name="Mallez S."/>
            <person name="Becker A."/>
            <person name="Gohl D.M."/>
            <person name="Silverstein K.A.T."/>
            <person name="Koren S."/>
            <person name="Bechman K.B."/>
            <person name="Herman A."/>
            <person name="Abrahante J.E."/>
            <person name="Garbe J."/>
        </authorList>
    </citation>
    <scope>NUCLEOTIDE SEQUENCE</scope>
    <source>
        <strain evidence="15">Duluth1</strain>
        <tissue evidence="15">Whole animal</tissue>
    </source>
</reference>
<dbReference type="InterPro" id="IPR001503">
    <property type="entry name" value="Glyco_trans_10"/>
</dbReference>
<dbReference type="PANTHER" id="PTHR48438:SF1">
    <property type="entry name" value="ALPHA-(1,3)-FUCOSYLTRANSFERASE C-RELATED"/>
    <property type="match status" value="1"/>
</dbReference>
<protein>
    <recommendedName>
        <fullName evidence="12">Fucosyltransferase</fullName>
        <ecNumber evidence="12">2.4.1.-</ecNumber>
    </recommendedName>
</protein>
<dbReference type="Proteomes" id="UP000828390">
    <property type="component" value="Unassembled WGS sequence"/>
</dbReference>
<comment type="similarity">
    <text evidence="3 12">Belongs to the glycosyltransferase 10 family.</text>
</comment>
<evidence type="ECO:0000256" key="10">
    <source>
        <dbReference type="ARBA" id="ARBA00023136"/>
    </source>
</evidence>
<name>A0A9D4S694_DREPO</name>
<feature type="domain" description="Fucosyltransferase C-terminal" evidence="13">
    <location>
        <begin position="157"/>
        <end position="339"/>
    </location>
</feature>
<dbReference type="EMBL" id="JAIWYP010000001">
    <property type="protein sequence ID" value="KAH3894149.1"/>
    <property type="molecule type" value="Genomic_DNA"/>
</dbReference>
<keyword evidence="6 12" id="KW-0812">Transmembrane</keyword>
<dbReference type="GO" id="GO:0032580">
    <property type="term" value="C:Golgi cisterna membrane"/>
    <property type="evidence" value="ECO:0007669"/>
    <property type="project" value="UniProtKB-SubCell"/>
</dbReference>
<dbReference type="GO" id="GO:0008417">
    <property type="term" value="F:fucosyltransferase activity"/>
    <property type="evidence" value="ECO:0007669"/>
    <property type="project" value="InterPro"/>
</dbReference>
<dbReference type="InterPro" id="IPR055270">
    <property type="entry name" value="Glyco_tran_10_C"/>
</dbReference>
<keyword evidence="7" id="KW-0735">Signal-anchor</keyword>
<evidence type="ECO:0000259" key="13">
    <source>
        <dbReference type="Pfam" id="PF00852"/>
    </source>
</evidence>
<evidence type="ECO:0000256" key="1">
    <source>
        <dbReference type="ARBA" id="ARBA00004323"/>
    </source>
</evidence>
<evidence type="ECO:0000259" key="14">
    <source>
        <dbReference type="Pfam" id="PF17039"/>
    </source>
</evidence>
<comment type="caution">
    <text evidence="15">The sequence shown here is derived from an EMBL/GenBank/DDBJ whole genome shotgun (WGS) entry which is preliminary data.</text>
</comment>
<dbReference type="PANTHER" id="PTHR48438">
    <property type="entry name" value="ALPHA-(1,3)-FUCOSYLTRANSFERASE C-RELATED"/>
    <property type="match status" value="1"/>
</dbReference>
<proteinExistence type="inferred from homology"/>
<dbReference type="Gene3D" id="3.40.50.11660">
    <property type="entry name" value="Glycosyl transferase family 10, C-terminal domain"/>
    <property type="match status" value="1"/>
</dbReference>
<dbReference type="AlphaFoldDB" id="A0A9D4S694"/>
<dbReference type="FunFam" id="3.40.50.11660:FF:000002">
    <property type="entry name" value="Alpha-(1,3)-fucosyltransferase"/>
    <property type="match status" value="1"/>
</dbReference>
<evidence type="ECO:0000256" key="7">
    <source>
        <dbReference type="ARBA" id="ARBA00022968"/>
    </source>
</evidence>
<keyword evidence="4 12" id="KW-0328">Glycosyltransferase</keyword>
<dbReference type="InterPro" id="IPR031481">
    <property type="entry name" value="Glyco_tran_10_N"/>
</dbReference>
<organism evidence="15 16">
    <name type="scientific">Dreissena polymorpha</name>
    <name type="common">Zebra mussel</name>
    <name type="synonym">Mytilus polymorpha</name>
    <dbReference type="NCBI Taxonomy" id="45954"/>
    <lineage>
        <taxon>Eukaryota</taxon>
        <taxon>Metazoa</taxon>
        <taxon>Spiralia</taxon>
        <taxon>Lophotrochozoa</taxon>
        <taxon>Mollusca</taxon>
        <taxon>Bivalvia</taxon>
        <taxon>Autobranchia</taxon>
        <taxon>Heteroconchia</taxon>
        <taxon>Euheterodonta</taxon>
        <taxon>Imparidentia</taxon>
        <taxon>Neoheterodontei</taxon>
        <taxon>Myida</taxon>
        <taxon>Dreissenoidea</taxon>
        <taxon>Dreissenidae</taxon>
        <taxon>Dreissena</taxon>
    </lineage>
</organism>
<evidence type="ECO:0000313" key="16">
    <source>
        <dbReference type="Proteomes" id="UP000828390"/>
    </source>
</evidence>
<evidence type="ECO:0000256" key="11">
    <source>
        <dbReference type="ARBA" id="ARBA00023180"/>
    </source>
</evidence>
<keyword evidence="10" id="KW-0472">Membrane</keyword>
<evidence type="ECO:0000256" key="3">
    <source>
        <dbReference type="ARBA" id="ARBA00008919"/>
    </source>
</evidence>
<comment type="pathway">
    <text evidence="2">Protein modification; protein glycosylation.</text>
</comment>
<keyword evidence="5 12" id="KW-0808">Transferase</keyword>
<reference evidence="15" key="1">
    <citation type="journal article" date="2019" name="bioRxiv">
        <title>The Genome of the Zebra Mussel, Dreissena polymorpha: A Resource for Invasive Species Research.</title>
        <authorList>
            <person name="McCartney M.A."/>
            <person name="Auch B."/>
            <person name="Kono T."/>
            <person name="Mallez S."/>
            <person name="Zhang Y."/>
            <person name="Obille A."/>
            <person name="Becker A."/>
            <person name="Abrahante J.E."/>
            <person name="Garbe J."/>
            <person name="Badalamenti J.P."/>
            <person name="Herman A."/>
            <person name="Mangelson H."/>
            <person name="Liachko I."/>
            <person name="Sullivan S."/>
            <person name="Sone E.D."/>
            <person name="Koren S."/>
            <person name="Silverstein K.A.T."/>
            <person name="Beckman K.B."/>
            <person name="Gohl D.M."/>
        </authorList>
    </citation>
    <scope>NUCLEOTIDE SEQUENCE</scope>
    <source>
        <strain evidence="15">Duluth1</strain>
        <tissue evidence="15">Whole animal</tissue>
    </source>
</reference>
<feature type="domain" description="Fucosyltransferase N-terminal" evidence="14">
    <location>
        <begin position="23"/>
        <end position="139"/>
    </location>
</feature>
<evidence type="ECO:0000313" key="15">
    <source>
        <dbReference type="EMBL" id="KAH3894149.1"/>
    </source>
</evidence>
<dbReference type="EC" id="2.4.1.-" evidence="12"/>
<evidence type="ECO:0000256" key="4">
    <source>
        <dbReference type="ARBA" id="ARBA00022676"/>
    </source>
</evidence>
<gene>
    <name evidence="15" type="ORF">DPMN_018307</name>
</gene>
<dbReference type="Pfam" id="PF00852">
    <property type="entry name" value="Glyco_transf_10"/>
    <property type="match status" value="1"/>
</dbReference>
<evidence type="ECO:0000256" key="5">
    <source>
        <dbReference type="ARBA" id="ARBA00022679"/>
    </source>
</evidence>
<dbReference type="SUPFAM" id="SSF53756">
    <property type="entry name" value="UDP-Glycosyltransferase/glycogen phosphorylase"/>
    <property type="match status" value="1"/>
</dbReference>
<keyword evidence="8" id="KW-1133">Transmembrane helix</keyword>
<evidence type="ECO:0000256" key="6">
    <source>
        <dbReference type="ARBA" id="ARBA00022692"/>
    </source>
</evidence>
<evidence type="ECO:0000256" key="2">
    <source>
        <dbReference type="ARBA" id="ARBA00004922"/>
    </source>
</evidence>